<feature type="region of interest" description="Disordered" evidence="1">
    <location>
        <begin position="1310"/>
        <end position="1364"/>
    </location>
</feature>
<dbReference type="InterPro" id="IPR002477">
    <property type="entry name" value="Peptidoglycan-bd-like"/>
</dbReference>
<dbReference type="Gene3D" id="1.10.101.10">
    <property type="entry name" value="PGBD-like superfamily/PGBD"/>
    <property type="match status" value="1"/>
</dbReference>
<proteinExistence type="predicted"/>
<evidence type="ECO:0000259" key="3">
    <source>
        <dbReference type="Pfam" id="PF01471"/>
    </source>
</evidence>
<dbReference type="InterPro" id="IPR036365">
    <property type="entry name" value="PGBD-like_sf"/>
</dbReference>
<accession>A0A1M7F380</accession>
<feature type="signal peptide" evidence="2">
    <location>
        <begin position="1"/>
        <end position="24"/>
    </location>
</feature>
<feature type="domain" description="Peptidoglycan binding-like" evidence="3">
    <location>
        <begin position="787"/>
        <end position="838"/>
    </location>
</feature>
<feature type="compositionally biased region" description="Basic and acidic residues" evidence="1">
    <location>
        <begin position="1344"/>
        <end position="1361"/>
    </location>
</feature>
<feature type="compositionally biased region" description="Polar residues" evidence="1">
    <location>
        <begin position="1318"/>
        <end position="1341"/>
    </location>
</feature>
<evidence type="ECO:0000256" key="2">
    <source>
        <dbReference type="SAM" id="SignalP"/>
    </source>
</evidence>
<gene>
    <name evidence="4" type="ORF">SAMN05443432_10413</name>
</gene>
<protein>
    <submittedName>
        <fullName evidence="4">Peptidoglycan binding domain-containing protein</fullName>
    </submittedName>
</protein>
<keyword evidence="2" id="KW-0732">Signal</keyword>
<name>A0A1M7F380_9RHOB</name>
<dbReference type="RefSeq" id="WP_149779224.1">
    <property type="nucleotide sequence ID" value="NZ_FRCB01000004.1"/>
</dbReference>
<dbReference type="EMBL" id="FRCB01000004">
    <property type="protein sequence ID" value="SHL98117.1"/>
    <property type="molecule type" value="Genomic_DNA"/>
</dbReference>
<reference evidence="4 5" key="1">
    <citation type="submission" date="2016-11" db="EMBL/GenBank/DDBJ databases">
        <authorList>
            <person name="Varghese N."/>
            <person name="Submissions S."/>
        </authorList>
    </citation>
    <scope>NUCLEOTIDE SEQUENCE [LARGE SCALE GENOMIC DNA]</scope>
    <source>
        <strain evidence="4 5">DSM 28249</strain>
    </source>
</reference>
<dbReference type="Proteomes" id="UP000322545">
    <property type="component" value="Unassembled WGS sequence"/>
</dbReference>
<evidence type="ECO:0000313" key="4">
    <source>
        <dbReference type="EMBL" id="SHL98117.1"/>
    </source>
</evidence>
<organism evidence="4 5">
    <name type="scientific">Roseovarius litoreus</name>
    <dbReference type="NCBI Taxonomy" id="1155722"/>
    <lineage>
        <taxon>Bacteria</taxon>
        <taxon>Pseudomonadati</taxon>
        <taxon>Pseudomonadota</taxon>
        <taxon>Alphaproteobacteria</taxon>
        <taxon>Rhodobacterales</taxon>
        <taxon>Roseobacteraceae</taxon>
        <taxon>Roseovarius</taxon>
    </lineage>
</organism>
<dbReference type="Pfam" id="PF01471">
    <property type="entry name" value="PG_binding_1"/>
    <property type="match status" value="1"/>
</dbReference>
<dbReference type="InterPro" id="IPR036366">
    <property type="entry name" value="PGBDSf"/>
</dbReference>
<evidence type="ECO:0000256" key="1">
    <source>
        <dbReference type="SAM" id="MobiDB-lite"/>
    </source>
</evidence>
<sequence>MKRFLQRRHTIICAVILFAGPLAAQEDPNALMNDAISLYTSAMTTSGEDRFLLLQEVDGILTRIETEFPDSAPASVMQLGIPLGPIDLNTLEAELAASEPKLADRLSGELADQWKILQERSPAVAATVEDTLRKVAGSAANETKEELYVKVSYYVMAAFYFVTESSFHEFFDPSETGELYKAFVTSRGLDTALSDFGRSGATDIALGIALDFGSSTIADSVVENSPEMSSSTRTLVHAAIKATITEVLLAVQASKDATKIPGLGIKRVSDLVEILVTTRGLAADVDRALAETALRMQTLAQLTVSYRELEGVQDIITSTRQNLASELEGAVGKDDAKAVSDIMLLGWAALTAEFEGETAQAENLHDLLLSRGNVDSMPTIWNAPDLAVYLAKGFTDSPKRAAEIMIGLTELSKYSKPPEQMEMVTTPSTSPDLAGTQIAPDGFLGPGAELKADGVTVASEKAPSRPSQTALFEALPDGVYSVESEVCARQGEAIIETLDRDFRILRRPQIWLFDLTCSIVDATESEDATEVAANCNAEGVFEERVFRWQVTGPQSFIEFNANVEPKAYQLCEDTNRETLQATSTEWNAAIAVESSNVSHICFAEPSRSCLEESEAPEEAIRFIEAQQALGYGYGLIPVDFKELGKVDIAYLMAPNAAGTIYPRLVNTTPESITSPQFPDWELRKAAESGDREAVSVLRQYPDSSGWNPLVLGMRVLPNGYQRFSLVMPYTEFCRACPYVAYGVNVVDYDQSGQFRSFESRGVFDARDLKPKWNTQFTAEDARRVPALIQYFLNIRGYDAGPMDGAIGPRTQAALADFQRENSVSDGSGRVDQATLNALVDQDTMFSNGASRSTNSSDANYAAGVAGKFSTGGEFTQWVQVASQNTLSEAREFALQQGDGARIFRTSNGWYAVTLGLLNDPEFDYLPTMVRENGLPMDTFLTTGETYVEEMSLFAGGAKPAPAFVKTEVIGPAETFVDQWYETGTVTEVVGEVTAGQELTIWGQPRDGRCYVSPNEGVYVYCADTMAFSGTAAVGGDDSARDASLQDSEPEAPPVGLAGTEPVLGPVQHTADEIARANYEHLRAQVSDRFHTLERFVIANRFEDNKDVIALLAHPLLMGIDNSASAEDMRPRISDFLRQMAGLLDLTEDDLRLLSDGRNSYQAFTIDYLEVSEGSGWSLAGPYEKEFHVAGLDGDSIEKWINVDGREYVFDTSSAPPRIINYDRNSGTFNYGSDPNTPLHVALDIMPWLHWGTGPDDTSSFEERYALMRGAKMLQVWLRLFNPIDSIAFDLERVGGDNLMTGPAQAMLQRERQAEARTDATSSRRLNLTEANRQRESLSLSADATKGEDFKQDRSQETEKVDMPAQRACVSPAQPIARQVVRNAPTAAVERVSHLDEHGFVPGPPAFSMPRIGDLRNNDDTSIVLAVLDRSTALAALKETVIGAWYINPSIPTISNDLRVSEDKLPLLQNELERLVRVSEPASVAIAVDAIDCISQFKFDQTRSPFRTDALEELRFVASLGYRAITLWQSGVSGSDVGPVPIMSFGFPPAGWNPKMPELDPEGIMIGRIGVAEVRGIFQTDTTAEVEFTLSSEDLPPTIYDGTGTSPSFDLELDSVVARAIDLGLGTRAIIAFPSLAGLERMNVDMSDPSRVYTAVFRKYDDGWRFFSVR</sequence>
<dbReference type="SUPFAM" id="SSF47090">
    <property type="entry name" value="PGBD-like"/>
    <property type="match status" value="1"/>
</dbReference>
<feature type="chain" id="PRO_5013065294" evidence="2">
    <location>
        <begin position="25"/>
        <end position="1669"/>
    </location>
</feature>
<evidence type="ECO:0000313" key="5">
    <source>
        <dbReference type="Proteomes" id="UP000322545"/>
    </source>
</evidence>
<keyword evidence="5" id="KW-1185">Reference proteome</keyword>